<dbReference type="CDD" id="cd17663">
    <property type="entry name" value="PFA-DSP_Oca6"/>
    <property type="match status" value="1"/>
</dbReference>
<feature type="region of interest" description="Disordered" evidence="1">
    <location>
        <begin position="102"/>
        <end position="123"/>
    </location>
</feature>
<feature type="region of interest" description="Disordered" evidence="1">
    <location>
        <begin position="711"/>
        <end position="738"/>
    </location>
</feature>
<dbReference type="FunFam" id="3.90.190.10:FF:000084">
    <property type="entry name" value="Tyrosine phospatase-like protein"/>
    <property type="match status" value="1"/>
</dbReference>
<dbReference type="InterPro" id="IPR004861">
    <property type="entry name" value="Siw14-like"/>
</dbReference>
<gene>
    <name evidence="2" type="ORF">JKF63_07276</name>
</gene>
<dbReference type="SUPFAM" id="SSF52799">
    <property type="entry name" value="(Phosphotyrosine protein) phosphatases II"/>
    <property type="match status" value="1"/>
</dbReference>
<dbReference type="Gene3D" id="3.90.190.10">
    <property type="entry name" value="Protein tyrosine phosphatase superfamily"/>
    <property type="match status" value="1"/>
</dbReference>
<comment type="caution">
    <text evidence="2">The sequence shown here is derived from an EMBL/GenBank/DDBJ whole genome shotgun (WGS) entry which is preliminary data.</text>
</comment>
<reference evidence="2 3" key="1">
    <citation type="submission" date="2021-02" db="EMBL/GenBank/DDBJ databases">
        <title>Porcisia hertigi Genome sequencing and assembly.</title>
        <authorList>
            <person name="Almutairi H."/>
            <person name="Gatherer D."/>
        </authorList>
    </citation>
    <scope>NUCLEOTIDE SEQUENCE [LARGE SCALE GENOMIC DNA]</scope>
    <source>
        <strain evidence="2 3">C119</strain>
    </source>
</reference>
<name>A0A837A9Q8_9TRYP</name>
<protein>
    <recommendedName>
        <fullName evidence="4">Tyrosine phospatase-like protein</fullName>
    </recommendedName>
</protein>
<accession>A0A837A9Q8</accession>
<evidence type="ECO:0008006" key="4">
    <source>
        <dbReference type="Google" id="ProtNLM"/>
    </source>
</evidence>
<evidence type="ECO:0000256" key="1">
    <source>
        <dbReference type="SAM" id="MobiDB-lite"/>
    </source>
</evidence>
<organism evidence="2 3">
    <name type="scientific">Porcisia hertigi</name>
    <dbReference type="NCBI Taxonomy" id="2761500"/>
    <lineage>
        <taxon>Eukaryota</taxon>
        <taxon>Discoba</taxon>
        <taxon>Euglenozoa</taxon>
        <taxon>Kinetoplastea</taxon>
        <taxon>Metakinetoplastina</taxon>
        <taxon>Trypanosomatida</taxon>
        <taxon>Trypanosomatidae</taxon>
        <taxon>Leishmaniinae</taxon>
        <taxon>Porcisia</taxon>
    </lineage>
</organism>
<feature type="region of interest" description="Disordered" evidence="1">
    <location>
        <begin position="1"/>
        <end position="53"/>
    </location>
</feature>
<feature type="compositionally biased region" description="Low complexity" evidence="1">
    <location>
        <begin position="35"/>
        <end position="53"/>
    </location>
</feature>
<dbReference type="KEGG" id="phet:94293293"/>
<dbReference type="GO" id="GO:0016791">
    <property type="term" value="F:phosphatase activity"/>
    <property type="evidence" value="ECO:0007669"/>
    <property type="project" value="TreeGrafter"/>
</dbReference>
<dbReference type="GeneID" id="94293293"/>
<sequence>MSHAARTEGSAGALSTSHAPHPRGSRHVCTEAGDLPPAATTTTTIPSPTLGSTLSPPPLLASLSSSSAVAPHFYVRPLRSRQAGVSHSSTNHYRYSSGTWTAVSESTPSSTSSPSSPPKEVLSSHVKVNHRSTPHEIEGCTGRNSPGTPLVSPSLPLQPPALLTRLGCGVGSSVLLGSHLTTTPPSTHGAPAATATVPTVAPVYLWHRTNLAAGAAPRLRLHRPSGGASAPTIPTCISATCAGGRRDTVASSVPATNTTLVATQTTAAAAAAVGKGVGTGAPPKSGGDVVGILAPPTLEGAFVGSARGSTDVDAAQQSLSRTLAGGNLGGGATTMTTSLSKLQQQQQLLTTLLSSGGASRAPCAKPNFCLVPPFRFARVESGVYRGAYPVLRNFSFIRRLRLRTIVSLIPEPPTYDLKCFAEAEHIQVHHIRAERAKGEVQLLPSEVSEALQLIINKDMHPLYIHCLDGRHITGLIIMALRKLLQWDAKVAHAEFQRFTREMQDEVAFMADYTGPLLVPPHLPAWLWGGSLYDAATGRQKRLPATIRLRLTTAVSGGTGGAATVGGSVAAAPGGGLGIGSPGATSAAVCHNPKGSARGASGDLRRHAAAPWMRVPQAESVAADGQHYIDVDRLPVVQMLSEALPSTLSSALVSQTQRPTALGTGPASANGGRTGTQPPVELNLTRCSAHSSHPTSANSSIAGIPAAAASGTVGIGGGNRWRGTPTGEAARQHHRQPVSSFMNSDAALTKGAGASVLLDGRVGTHIWTSGLPVSPAAAVGGSGGSSAAGGSGAVVGVSGLVTVSPPPAVRTAKRSFSR</sequence>
<evidence type="ECO:0000313" key="3">
    <source>
        <dbReference type="Proteomes" id="UP000674318"/>
    </source>
</evidence>
<dbReference type="PANTHER" id="PTHR31126:SF14">
    <property type="entry name" value="TYROSINE-PROTEIN PHOSPHATASE OCA6-RELATED"/>
    <property type="match status" value="1"/>
</dbReference>
<feature type="region of interest" description="Disordered" evidence="1">
    <location>
        <begin position="650"/>
        <end position="677"/>
    </location>
</feature>
<dbReference type="InterPro" id="IPR029021">
    <property type="entry name" value="Prot-tyrosine_phosphatase-like"/>
</dbReference>
<dbReference type="EMBL" id="JAFJZO010000004">
    <property type="protein sequence ID" value="KAG5511679.1"/>
    <property type="molecule type" value="Genomic_DNA"/>
</dbReference>
<keyword evidence="3" id="KW-1185">Reference proteome</keyword>
<dbReference type="OrthoDB" id="6375174at2759"/>
<proteinExistence type="predicted"/>
<evidence type="ECO:0000313" key="2">
    <source>
        <dbReference type="EMBL" id="KAG5511679.1"/>
    </source>
</evidence>
<dbReference type="AlphaFoldDB" id="A0A837A9Q8"/>
<dbReference type="RefSeq" id="XP_067759771.1">
    <property type="nucleotide sequence ID" value="XM_067903216.1"/>
</dbReference>
<dbReference type="Proteomes" id="UP000674318">
    <property type="component" value="Unassembled WGS sequence"/>
</dbReference>
<dbReference type="Pfam" id="PF03162">
    <property type="entry name" value="Y_phosphatase2"/>
    <property type="match status" value="1"/>
</dbReference>
<dbReference type="PANTHER" id="PTHR31126">
    <property type="entry name" value="TYROSINE-PROTEIN PHOSPHATASE"/>
    <property type="match status" value="1"/>
</dbReference>